<dbReference type="EMBL" id="JANBVN010000255">
    <property type="protein sequence ID" value="KAJ9130794.1"/>
    <property type="molecule type" value="Genomic_DNA"/>
</dbReference>
<keyword evidence="10" id="KW-1185">Reference proteome</keyword>
<dbReference type="GO" id="GO:0000973">
    <property type="term" value="P:post-transcriptional tethering of RNA polymerase II gene DNA at nuclear periphery"/>
    <property type="evidence" value="ECO:0007669"/>
    <property type="project" value="TreeGrafter"/>
</dbReference>
<evidence type="ECO:0000313" key="9">
    <source>
        <dbReference type="EMBL" id="KAJ9130794.1"/>
    </source>
</evidence>
<feature type="compositionally biased region" description="Acidic residues" evidence="8">
    <location>
        <begin position="117"/>
        <end position="126"/>
    </location>
</feature>
<feature type="region of interest" description="Disordered" evidence="8">
    <location>
        <begin position="87"/>
        <end position="144"/>
    </location>
</feature>
<feature type="region of interest" description="Disordered" evidence="8">
    <location>
        <begin position="1"/>
        <end position="22"/>
    </location>
</feature>
<evidence type="ECO:0000256" key="3">
    <source>
        <dbReference type="ARBA" id="ARBA00022927"/>
    </source>
</evidence>
<comment type="subunit">
    <text evidence="7">Part of the nuclear pore complex (NPC).</text>
</comment>
<dbReference type="AlphaFoldDB" id="A0AA38VG42"/>
<dbReference type="GO" id="GO:0006406">
    <property type="term" value="P:mRNA export from nucleus"/>
    <property type="evidence" value="ECO:0007669"/>
    <property type="project" value="TreeGrafter"/>
</dbReference>
<protein>
    <recommendedName>
        <fullName evidence="7">Nuclear pore complex protein</fullName>
    </recommendedName>
</protein>
<proteinExistence type="inferred from homology"/>
<dbReference type="Gene3D" id="1.20.190.50">
    <property type="match status" value="1"/>
</dbReference>
<evidence type="ECO:0000256" key="6">
    <source>
        <dbReference type="ARBA" id="ARBA00023242"/>
    </source>
</evidence>
<keyword evidence="1 7" id="KW-0813">Transport</keyword>
<comment type="function">
    <text evidence="7">Functions as a component of the nuclear pore complex (NPC).</text>
</comment>
<dbReference type="GO" id="GO:0017056">
    <property type="term" value="F:structural constituent of nuclear pore"/>
    <property type="evidence" value="ECO:0007669"/>
    <property type="project" value="UniProtKB-UniRule"/>
</dbReference>
<dbReference type="GO" id="GO:0006606">
    <property type="term" value="P:protein import into nucleus"/>
    <property type="evidence" value="ECO:0007669"/>
    <property type="project" value="TreeGrafter"/>
</dbReference>
<feature type="compositionally biased region" description="Basic and acidic residues" evidence="8">
    <location>
        <begin position="134"/>
        <end position="144"/>
    </location>
</feature>
<dbReference type="InterPro" id="IPR007252">
    <property type="entry name" value="Nup84/Nup107"/>
</dbReference>
<keyword evidence="6 7" id="KW-0539">Nucleus</keyword>
<keyword evidence="3" id="KW-0653">Protein transport</keyword>
<dbReference type="GO" id="GO:0031080">
    <property type="term" value="C:nuclear pore outer ring"/>
    <property type="evidence" value="ECO:0007669"/>
    <property type="project" value="TreeGrafter"/>
</dbReference>
<feature type="compositionally biased region" description="Polar residues" evidence="8">
    <location>
        <begin position="1"/>
        <end position="18"/>
    </location>
</feature>
<dbReference type="GO" id="GO:0031965">
    <property type="term" value="C:nuclear membrane"/>
    <property type="evidence" value="ECO:0007669"/>
    <property type="project" value="UniProtKB-SubCell"/>
</dbReference>
<keyword evidence="4 7" id="KW-0811">Translocation</keyword>
<evidence type="ECO:0000256" key="1">
    <source>
        <dbReference type="ARBA" id="ARBA00022448"/>
    </source>
</evidence>
<dbReference type="Proteomes" id="UP001174691">
    <property type="component" value="Unassembled WGS sequence"/>
</dbReference>
<gene>
    <name evidence="9" type="ORF">NKR19_g9754</name>
</gene>
<keyword evidence="7" id="KW-0472">Membrane</keyword>
<keyword evidence="5 7" id="KW-0906">Nuclear pore complex</keyword>
<comment type="caution">
    <text evidence="9">The sequence shown here is derived from an EMBL/GenBank/DDBJ whole genome shotgun (WGS) entry which is preliminary data.</text>
</comment>
<reference evidence="9" key="1">
    <citation type="submission" date="2022-07" db="EMBL/GenBank/DDBJ databases">
        <title>Fungi with potential for degradation of polypropylene.</title>
        <authorList>
            <person name="Gostincar C."/>
        </authorList>
    </citation>
    <scope>NUCLEOTIDE SEQUENCE</scope>
    <source>
        <strain evidence="9">EXF-13287</strain>
    </source>
</reference>
<evidence type="ECO:0000256" key="4">
    <source>
        <dbReference type="ARBA" id="ARBA00023010"/>
    </source>
</evidence>
<organism evidence="9 10">
    <name type="scientific">Coniochaeta hoffmannii</name>
    <dbReference type="NCBI Taxonomy" id="91930"/>
    <lineage>
        <taxon>Eukaryota</taxon>
        <taxon>Fungi</taxon>
        <taxon>Dikarya</taxon>
        <taxon>Ascomycota</taxon>
        <taxon>Pezizomycotina</taxon>
        <taxon>Sordariomycetes</taxon>
        <taxon>Sordariomycetidae</taxon>
        <taxon>Coniochaetales</taxon>
        <taxon>Coniochaetaceae</taxon>
        <taxon>Coniochaeta</taxon>
    </lineage>
</organism>
<evidence type="ECO:0000256" key="2">
    <source>
        <dbReference type="ARBA" id="ARBA00022816"/>
    </source>
</evidence>
<evidence type="ECO:0000256" key="8">
    <source>
        <dbReference type="SAM" id="MobiDB-lite"/>
    </source>
</evidence>
<accession>A0AA38VG42</accession>
<dbReference type="PANTHER" id="PTHR13003">
    <property type="entry name" value="NUP107-RELATED"/>
    <property type="match status" value="1"/>
</dbReference>
<dbReference type="Gene3D" id="1.10.3450.20">
    <property type="match status" value="1"/>
</dbReference>
<name>A0AA38VG42_9PEZI</name>
<sequence length="966" mass="108947">MINRTSAPNLFAPSSNGTPALENDRYADADEIFSKTEIQRPKPGPQVAEFANALDKYSAVQGSPEEKRGQIFKLVDHFYSYSRSRADALKDGQSRNRSRSGNVLPSIEGRGKRQESNDMDVDEGEDNNSVVSRPEPDNEEFQRWEHEAQTWDLLRRLLPLRYHDKRTASHDAMSTDNPLRTRKQYWEEFILSDSQARERKVVLEWLQTSANEGPSIDEVVSDFQRESDRGDILAHGWLHTRHKIKLQKSVNAYQGVLDPKDPSLAESHLSSNTLVTQLDPDAMTRQDRQLEPQDKAFEQAIWLGCFEMLKRGYSMGEVRDWCAERTESWRAASLSPLALSNPDDEDVEDFNPVFAVLWRRMCYATARDGGTNDYERAVYGVLAGDIPSVEKIIHTWDECLFAHYNALLRTQFDGFLVKQGGAAVPTVAAQFPSFNAVQAHGDPVALGRRLISSLESNDKTKAQALSPAKALQGAIVANDLDRFLSNQGALLAKEANAKARSRLIPDLSGPLPDSVGAHPEKYISIQDYDGVRVAAHVAIIISSLDRLLGADDESYSGPLGTARYSHQESIISAYIIMLRLYKMLDTVPLYCSKLHGARIYTNLVRNLVEVTEEDQRNNLLSLINMLGLDVARFAVTGVKEYLADATEGLEGCEAKDKFKIVQSGPATLKYGRYLLQDFFGEDHDFVDEEDENIIRYMEWMMLVPGLFAEAIDYATKTYVYFLKRMRLRAARSLSTRVPLRSIVREKTNIALANDEVEEEVMDPTEWFNEFADSPAIEEIAEETGLHREHLLYAVKNLWELECMVRALDSIETLASMAHLMRTESASGKDFVLEVSRQTRHLRGFMKPVMKEWLTTGLVTDDFEALREAYIPEIVLAYISALHFAGTTATRDNLMECMELAAQIADKEGHVAKLFIKAGRMKELLEAFASASKALAIWTGEKKASAQSNTKKNRELGWSRELWSVRP</sequence>
<keyword evidence="2" id="KW-0509">mRNA transport</keyword>
<dbReference type="Pfam" id="PF04121">
    <property type="entry name" value="Nup84_Nup100"/>
    <property type="match status" value="1"/>
</dbReference>
<evidence type="ECO:0000313" key="10">
    <source>
        <dbReference type="Proteomes" id="UP001174691"/>
    </source>
</evidence>
<dbReference type="PANTHER" id="PTHR13003:SF2">
    <property type="entry name" value="NUCLEAR PORE COMPLEX PROTEIN NUP107"/>
    <property type="match status" value="1"/>
</dbReference>
<evidence type="ECO:0000256" key="7">
    <source>
        <dbReference type="RuleBase" id="RU365072"/>
    </source>
</evidence>
<comment type="similarity">
    <text evidence="7">Belongs to the nucleoporin Nup84/Nup107 family.</text>
</comment>
<evidence type="ECO:0000256" key="5">
    <source>
        <dbReference type="ARBA" id="ARBA00023132"/>
    </source>
</evidence>
<comment type="subcellular location">
    <subcellularLocation>
        <location evidence="7">Nucleus</location>
        <location evidence="7">Nuclear pore complex</location>
    </subcellularLocation>
    <subcellularLocation>
        <location evidence="7">Nucleus membrane</location>
    </subcellularLocation>
</comment>